<feature type="region of interest" description="Disordered" evidence="8">
    <location>
        <begin position="157"/>
        <end position="186"/>
    </location>
</feature>
<feature type="compositionally biased region" description="Basic residues" evidence="8">
    <location>
        <begin position="158"/>
        <end position="174"/>
    </location>
</feature>
<evidence type="ECO:0000256" key="8">
    <source>
        <dbReference type="SAM" id="MobiDB-lite"/>
    </source>
</evidence>
<feature type="transmembrane region" description="Helical" evidence="9">
    <location>
        <begin position="241"/>
        <end position="260"/>
    </location>
</feature>
<dbReference type="EMBL" id="JAOAOG010000336">
    <property type="protein sequence ID" value="KAJ6227333.1"/>
    <property type="molecule type" value="Genomic_DNA"/>
</dbReference>
<evidence type="ECO:0000256" key="9">
    <source>
        <dbReference type="SAM" id="Phobius"/>
    </source>
</evidence>
<comment type="pathway">
    <text evidence="2">Glycolipid biosynthesis; glycosylphosphatidylinositol-anchor biosynthesis.</text>
</comment>
<sequence>MFLFFLAHIVLLCVVFFDLYITKFESYPIPVLSPIIFFCSNSLIFLFLSYFYKLRKLNLQTILRSLLGTLVPTFFGTIIVHLIFWLFGASLLEKIQNTYLMSFLFTSTSITPMAASFGFDDWDGWFNSLKVVFIFGDKQNNGQPNTLSHEHLFSNKNQKNKRNKKNIQNKKNSRSNKNQNQNPEKEIKLQTNNPISKRIEQFVSICWIGSIVGSWLGMIPLNMDWDETWQKFPTTCYFGCIFGFSIFVFCSLIVNFICLCKKKLISNKEKKNK</sequence>
<keyword evidence="7 9" id="KW-0472">Membrane</keyword>
<keyword evidence="4 9" id="KW-0812">Transmembrane</keyword>
<comment type="caution">
    <text evidence="10">The sequence shown here is derived from an EMBL/GenBank/DDBJ whole genome shotgun (WGS) entry which is preliminary data.</text>
</comment>
<evidence type="ECO:0000256" key="7">
    <source>
        <dbReference type="ARBA" id="ARBA00023136"/>
    </source>
</evidence>
<proteinExistence type="predicted"/>
<reference evidence="10" key="1">
    <citation type="submission" date="2022-08" db="EMBL/GenBank/DDBJ databases">
        <title>Novel sulfate-reducing endosymbionts in the free-living metamonad Anaeramoeba.</title>
        <authorList>
            <person name="Jerlstrom-Hultqvist J."/>
            <person name="Cepicka I."/>
            <person name="Gallot-Lavallee L."/>
            <person name="Salas-Leiva D."/>
            <person name="Curtis B.A."/>
            <person name="Zahonova K."/>
            <person name="Pipaliya S."/>
            <person name="Dacks J."/>
            <person name="Roger A.J."/>
        </authorList>
    </citation>
    <scope>NUCLEOTIDE SEQUENCE</scope>
    <source>
        <strain evidence="10">Schooner1</strain>
    </source>
</reference>
<comment type="subcellular location">
    <subcellularLocation>
        <location evidence="1">Endoplasmic reticulum membrane</location>
        <topology evidence="1">Multi-pass membrane protein</topology>
    </subcellularLocation>
</comment>
<keyword evidence="11" id="KW-1185">Reference proteome</keyword>
<evidence type="ECO:0000256" key="3">
    <source>
        <dbReference type="ARBA" id="ARBA00022502"/>
    </source>
</evidence>
<keyword evidence="5" id="KW-0256">Endoplasmic reticulum</keyword>
<organism evidence="10 11">
    <name type="scientific">Anaeramoeba flamelloides</name>
    <dbReference type="NCBI Taxonomy" id="1746091"/>
    <lineage>
        <taxon>Eukaryota</taxon>
        <taxon>Metamonada</taxon>
        <taxon>Anaeramoebidae</taxon>
        <taxon>Anaeramoeba</taxon>
    </lineage>
</organism>
<evidence type="ECO:0000256" key="4">
    <source>
        <dbReference type="ARBA" id="ARBA00022692"/>
    </source>
</evidence>
<dbReference type="Proteomes" id="UP001150062">
    <property type="component" value="Unassembled WGS sequence"/>
</dbReference>
<evidence type="ECO:0000256" key="5">
    <source>
        <dbReference type="ARBA" id="ARBA00022824"/>
    </source>
</evidence>
<dbReference type="InterPro" id="IPR009580">
    <property type="entry name" value="GPI_biosynthesis_protein_Pig-F"/>
</dbReference>
<evidence type="ECO:0000256" key="6">
    <source>
        <dbReference type="ARBA" id="ARBA00022989"/>
    </source>
</evidence>
<feature type="transmembrane region" description="Helical" evidence="9">
    <location>
        <begin position="202"/>
        <end position="221"/>
    </location>
</feature>
<gene>
    <name evidence="10" type="ORF">M0813_09914</name>
</gene>
<dbReference type="Pfam" id="PF06699">
    <property type="entry name" value="PIG-F"/>
    <property type="match status" value="2"/>
</dbReference>
<feature type="transmembrane region" description="Helical" evidence="9">
    <location>
        <begin position="27"/>
        <end position="51"/>
    </location>
</feature>
<feature type="transmembrane region" description="Helical" evidence="9">
    <location>
        <begin position="99"/>
        <end position="119"/>
    </location>
</feature>
<evidence type="ECO:0000313" key="10">
    <source>
        <dbReference type="EMBL" id="KAJ6227333.1"/>
    </source>
</evidence>
<keyword evidence="6 9" id="KW-1133">Transmembrane helix</keyword>
<name>A0ABQ8X3Z8_9EUKA</name>
<evidence type="ECO:0000256" key="1">
    <source>
        <dbReference type="ARBA" id="ARBA00004477"/>
    </source>
</evidence>
<accession>A0ABQ8X3Z8</accession>
<evidence type="ECO:0000256" key="2">
    <source>
        <dbReference type="ARBA" id="ARBA00004687"/>
    </source>
</evidence>
<evidence type="ECO:0000313" key="11">
    <source>
        <dbReference type="Proteomes" id="UP001150062"/>
    </source>
</evidence>
<keyword evidence="3" id="KW-0337">GPI-anchor biosynthesis</keyword>
<feature type="transmembrane region" description="Helical" evidence="9">
    <location>
        <begin position="63"/>
        <end position="87"/>
    </location>
</feature>
<protein>
    <submittedName>
        <fullName evidence="10">Phosphatidylinositol-glycan biosynthesis class f protein-related</fullName>
    </submittedName>
</protein>